<name>A0A6H3NRE5_9LEPT</name>
<gene>
    <name evidence="1" type="ORF">EHR08_15725</name>
</gene>
<proteinExistence type="predicted"/>
<keyword evidence="2" id="KW-1185">Reference proteome</keyword>
<dbReference type="EMBL" id="RQHU01000019">
    <property type="protein sequence ID" value="TGN12795.1"/>
    <property type="molecule type" value="Genomic_DNA"/>
</dbReference>
<protein>
    <submittedName>
        <fullName evidence="1">Uncharacterized protein</fullName>
    </submittedName>
</protein>
<sequence length="65" mass="7303">MFGFKLILLLFVAFSVCKSPDDSGVGYWSCAEAMKLYFVSNILNDNNSIVRKVQWDGAVLSCKMM</sequence>
<reference evidence="1" key="1">
    <citation type="journal article" date="2019" name="PLoS Negl. Trop. Dis.">
        <title>Revisiting the worldwide diversity of Leptospira species in the environment.</title>
        <authorList>
            <person name="Vincent A.T."/>
            <person name="Schiettekatte O."/>
            <person name="Bourhy P."/>
            <person name="Veyrier F.J."/>
            <person name="Picardeau M."/>
        </authorList>
    </citation>
    <scope>NUCLEOTIDE SEQUENCE [LARGE SCALE GENOMIC DNA]</scope>
    <source>
        <strain evidence="1">201601109</strain>
    </source>
</reference>
<organism evidence="1 2">
    <name type="scientific">Leptospira bandrabouensis</name>
    <dbReference type="NCBI Taxonomy" id="2484903"/>
    <lineage>
        <taxon>Bacteria</taxon>
        <taxon>Pseudomonadati</taxon>
        <taxon>Spirochaetota</taxon>
        <taxon>Spirochaetia</taxon>
        <taxon>Leptospirales</taxon>
        <taxon>Leptospiraceae</taxon>
        <taxon>Leptospira</taxon>
    </lineage>
</organism>
<accession>A0A6H3NRE5</accession>
<evidence type="ECO:0000313" key="1">
    <source>
        <dbReference type="EMBL" id="TGN12795.1"/>
    </source>
</evidence>
<dbReference type="AlphaFoldDB" id="A0A6H3NRE5"/>
<comment type="caution">
    <text evidence="1">The sequence shown here is derived from an EMBL/GenBank/DDBJ whole genome shotgun (WGS) entry which is preliminary data.</text>
</comment>
<dbReference type="Proteomes" id="UP000297649">
    <property type="component" value="Unassembled WGS sequence"/>
</dbReference>
<dbReference type="RefSeq" id="WP_135744042.1">
    <property type="nucleotide sequence ID" value="NZ_JAIZBL010000002.1"/>
</dbReference>
<evidence type="ECO:0000313" key="2">
    <source>
        <dbReference type="Proteomes" id="UP000297649"/>
    </source>
</evidence>